<evidence type="ECO:0000313" key="2">
    <source>
        <dbReference type="Proteomes" id="UP000321408"/>
    </source>
</evidence>
<protein>
    <submittedName>
        <fullName evidence="1">Uncharacterized protein</fullName>
    </submittedName>
</protein>
<dbReference type="Proteomes" id="UP000321408">
    <property type="component" value="Chromosome"/>
</dbReference>
<dbReference type="EMBL" id="CP042905">
    <property type="protein sequence ID" value="QEE16835.2"/>
    <property type="molecule type" value="Genomic_DNA"/>
</dbReference>
<accession>A0A5B9DCW8</accession>
<reference evidence="1 2" key="1">
    <citation type="journal article" date="2020" name="Nature">
        <title>Isolation of an archaeon at the prokaryote-eukaryote interface.</title>
        <authorList>
            <person name="Imachi H."/>
            <person name="Nobu M.K."/>
            <person name="Nakahara N."/>
            <person name="Morono Y."/>
            <person name="Ogawara M."/>
            <person name="Takaki Y."/>
            <person name="Takano Y."/>
            <person name="Uematsu K."/>
            <person name="Ikuta T."/>
            <person name="Ito M."/>
            <person name="Matsui Y."/>
            <person name="Miyazaki M."/>
            <person name="Murata K."/>
            <person name="Saito Y."/>
            <person name="Sakai S."/>
            <person name="Song C."/>
            <person name="Tasumi E."/>
            <person name="Yamanaka Y."/>
            <person name="Yamaguchi T."/>
            <person name="Kamagata Y."/>
            <person name="Tamaki H."/>
            <person name="Takai K."/>
        </authorList>
    </citation>
    <scope>NUCLEOTIDE SEQUENCE [LARGE SCALE GENOMIC DNA]</scope>
    <source>
        <strain evidence="1 2">MK-D1</strain>
    </source>
</reference>
<name>A0A5B9DCW8_9ARCH</name>
<keyword evidence="2" id="KW-1185">Reference proteome</keyword>
<dbReference type="KEGG" id="psyt:DSAG12_02665"/>
<reference evidence="1 2" key="2">
    <citation type="journal article" date="2024" name="Int. J. Syst. Evol. Microbiol.">
        <title>Promethearchaeum syntrophicum gen. nov., sp. nov., an anaerobic, obligately syntrophic archaeon, the first isolate of the lineage 'Asgard' archaea, and proposal of the new archaeal phylum Promethearchaeota phyl. nov. and kingdom Promethearchaeati regn. nov.</title>
        <authorList>
            <person name="Imachi H."/>
            <person name="Nobu M.K."/>
            <person name="Kato S."/>
            <person name="Takaki Y."/>
            <person name="Miyazaki M."/>
            <person name="Miyata M."/>
            <person name="Ogawara M."/>
            <person name="Saito Y."/>
            <person name="Sakai S."/>
            <person name="Tahara Y.O."/>
            <person name="Takano Y."/>
            <person name="Tasumi E."/>
            <person name="Uematsu K."/>
            <person name="Yoshimura T."/>
            <person name="Itoh T."/>
            <person name="Ohkuma M."/>
            <person name="Takai K."/>
        </authorList>
    </citation>
    <scope>NUCLEOTIDE SEQUENCE [LARGE SCALE GENOMIC DNA]</scope>
    <source>
        <strain evidence="1 2">MK-D1</strain>
    </source>
</reference>
<organism evidence="1 2">
    <name type="scientific">Promethearchaeum syntrophicum</name>
    <dbReference type="NCBI Taxonomy" id="2594042"/>
    <lineage>
        <taxon>Archaea</taxon>
        <taxon>Promethearchaeati</taxon>
        <taxon>Promethearchaeota</taxon>
        <taxon>Promethearchaeia</taxon>
        <taxon>Promethearchaeales</taxon>
        <taxon>Promethearchaeaceae</taxon>
        <taxon>Promethearchaeum</taxon>
    </lineage>
</organism>
<proteinExistence type="predicted"/>
<sequence>MINKIQCIYCDKQSAIEIFMIGRSTSSSDGSHYYKCFNPGCSRFFTEIMRRSPKEKWEELLEKSNLISQAKRRECPHCCKNNAFEVVYPRNFDYYICECGKEFPDHDIKNIREDREIKEYDTNHLISIVENEFKEVNEEFREHSRQLNRHLNKTLILKVFHERLKRLENQ</sequence>
<evidence type="ECO:0000313" key="1">
    <source>
        <dbReference type="EMBL" id="QEE16835.2"/>
    </source>
</evidence>
<gene>
    <name evidence="1" type="ORF">DSAG12_02665</name>
</gene>
<dbReference type="AlphaFoldDB" id="A0A5B9DCW8"/>